<proteinExistence type="predicted"/>
<accession>A0A9P1GX60</accession>
<dbReference type="AlphaFoldDB" id="A0A9P1GX60"/>
<dbReference type="EMBL" id="CALLCH030000003">
    <property type="protein sequence ID" value="CAI4211965.1"/>
    <property type="molecule type" value="Genomic_DNA"/>
</dbReference>
<dbReference type="OrthoDB" id="4708870at2759"/>
<gene>
    <name evidence="1" type="ORF">PPNO1_LOCUS1736</name>
</gene>
<evidence type="ECO:0000313" key="2">
    <source>
        <dbReference type="Proteomes" id="UP000838763"/>
    </source>
</evidence>
<keyword evidence="2" id="KW-1185">Reference proteome</keyword>
<protein>
    <submittedName>
        <fullName evidence="1">Uncharacterized protein</fullName>
    </submittedName>
</protein>
<name>A0A9P1GX60_9PEZI</name>
<evidence type="ECO:0000313" key="1">
    <source>
        <dbReference type="EMBL" id="CAI4211965.1"/>
    </source>
</evidence>
<organism evidence="1 2">
    <name type="scientific">Parascedosporium putredinis</name>
    <dbReference type="NCBI Taxonomy" id="1442378"/>
    <lineage>
        <taxon>Eukaryota</taxon>
        <taxon>Fungi</taxon>
        <taxon>Dikarya</taxon>
        <taxon>Ascomycota</taxon>
        <taxon>Pezizomycotina</taxon>
        <taxon>Sordariomycetes</taxon>
        <taxon>Hypocreomycetidae</taxon>
        <taxon>Microascales</taxon>
        <taxon>Microascaceae</taxon>
        <taxon>Parascedosporium</taxon>
    </lineage>
</organism>
<comment type="caution">
    <text evidence="1">The sequence shown here is derived from an EMBL/GenBank/DDBJ whole genome shotgun (WGS) entry which is preliminary data.</text>
</comment>
<dbReference type="Proteomes" id="UP000838763">
    <property type="component" value="Unassembled WGS sequence"/>
</dbReference>
<sequence length="352" mass="40927">MIREKHDRGAHYALPWPEEFEDVAKVEGSPPRFIQVDVAISPSLQAFQWVLFKHAHGDLWNILGSMIRYFGLAIDETALSIRVPEVEEMNRNLAKIKISEDPMVVLSVLGLEVDGYWEEPFNSLDDLYEYAATCPLFWVRPLPSEATDDKQDENAPGPSSAVQQAIAEDRKRLKANDRRRMNTRPCYRGWIEDFIPRCRAEGRFLEKRYTRDAVKAGVFARFPVEAEYNQRRRDYLIERQRLDIWNKLIKGYFQALPGYEDMNTTYRGCMLKGLKRIILEDDTSYGIVPGKPFRDEEGFFDMDWIREFVQTQNEIVGDAAMARNNAKYDKLLEEKKRKRELGDNPQGVDASN</sequence>
<reference evidence="1" key="1">
    <citation type="submission" date="2022-11" db="EMBL/GenBank/DDBJ databases">
        <authorList>
            <person name="Scott C."/>
            <person name="Bruce N."/>
        </authorList>
    </citation>
    <scope>NUCLEOTIDE SEQUENCE</scope>
</reference>